<protein>
    <submittedName>
        <fullName evidence="2">Uncharacterized protein</fullName>
    </submittedName>
</protein>
<keyword evidence="1" id="KW-0175">Coiled coil</keyword>
<dbReference type="Proteomes" id="UP000023152">
    <property type="component" value="Unassembled WGS sequence"/>
</dbReference>
<dbReference type="AlphaFoldDB" id="X6N7C5"/>
<proteinExistence type="predicted"/>
<keyword evidence="3" id="KW-1185">Reference proteome</keyword>
<organism evidence="2 3">
    <name type="scientific">Reticulomyxa filosa</name>
    <dbReference type="NCBI Taxonomy" id="46433"/>
    <lineage>
        <taxon>Eukaryota</taxon>
        <taxon>Sar</taxon>
        <taxon>Rhizaria</taxon>
        <taxon>Retaria</taxon>
        <taxon>Foraminifera</taxon>
        <taxon>Monothalamids</taxon>
        <taxon>Reticulomyxidae</taxon>
        <taxon>Reticulomyxa</taxon>
    </lineage>
</organism>
<evidence type="ECO:0000313" key="3">
    <source>
        <dbReference type="Proteomes" id="UP000023152"/>
    </source>
</evidence>
<sequence>MIFSFIYTRDLGESKSLISRSLHETGIALSFKFYIVVELTQFVSNSNANRLLIFIKNKKYFLVQFFVENPNMKQKIHFRIICVLTKYMKQEIQLKEKQIKQMERKYQQELFKYRADIEMIKKILMIKKIRFYHETIVKSLEENCSLNHQHKEEEKEVNQSYTLLSSFDLFRSSKLLKTFNGHTNIVWNIDYSTFDDEPFICSEYEILITINKLHHSMNIHLVCIV</sequence>
<accession>X6N7C5</accession>
<gene>
    <name evidence="2" type="ORF">RFI_15009</name>
</gene>
<evidence type="ECO:0000313" key="2">
    <source>
        <dbReference type="EMBL" id="ETO22190.1"/>
    </source>
</evidence>
<evidence type="ECO:0000256" key="1">
    <source>
        <dbReference type="SAM" id="Coils"/>
    </source>
</evidence>
<reference evidence="2 3" key="1">
    <citation type="journal article" date="2013" name="Curr. Biol.">
        <title>The Genome of the Foraminiferan Reticulomyxa filosa.</title>
        <authorList>
            <person name="Glockner G."/>
            <person name="Hulsmann N."/>
            <person name="Schleicher M."/>
            <person name="Noegel A.A."/>
            <person name="Eichinger L."/>
            <person name="Gallinger C."/>
            <person name="Pawlowski J."/>
            <person name="Sierra R."/>
            <person name="Euteneuer U."/>
            <person name="Pillet L."/>
            <person name="Moustafa A."/>
            <person name="Platzer M."/>
            <person name="Groth M."/>
            <person name="Szafranski K."/>
            <person name="Schliwa M."/>
        </authorList>
    </citation>
    <scope>NUCLEOTIDE SEQUENCE [LARGE SCALE GENOMIC DNA]</scope>
</reference>
<name>X6N7C5_RETFI</name>
<comment type="caution">
    <text evidence="2">The sequence shown here is derived from an EMBL/GenBank/DDBJ whole genome shotgun (WGS) entry which is preliminary data.</text>
</comment>
<feature type="coiled-coil region" evidence="1">
    <location>
        <begin position="85"/>
        <end position="112"/>
    </location>
</feature>
<dbReference type="EMBL" id="ASPP01010954">
    <property type="protein sequence ID" value="ETO22190.1"/>
    <property type="molecule type" value="Genomic_DNA"/>
</dbReference>